<feature type="transmembrane region" description="Helical" evidence="1">
    <location>
        <begin position="20"/>
        <end position="41"/>
    </location>
</feature>
<evidence type="ECO:0000313" key="2">
    <source>
        <dbReference type="EMBL" id="EEC02349.1"/>
    </source>
</evidence>
<accession>B7P6X7</accession>
<dbReference type="EnsemblMetazoa" id="ISCW001094-RA">
    <property type="protein sequence ID" value="ISCW001094-PA"/>
    <property type="gene ID" value="ISCW001094"/>
</dbReference>
<dbReference type="OrthoDB" id="6425309at2759"/>
<reference evidence="3" key="2">
    <citation type="submission" date="2020-05" db="UniProtKB">
        <authorList>
            <consortium name="EnsemblMetazoa"/>
        </authorList>
    </citation>
    <scope>IDENTIFICATION</scope>
    <source>
        <strain evidence="3">wikel</strain>
    </source>
</reference>
<feature type="transmembrane region" description="Helical" evidence="1">
    <location>
        <begin position="61"/>
        <end position="82"/>
    </location>
</feature>
<evidence type="ECO:0000256" key="1">
    <source>
        <dbReference type="SAM" id="Phobius"/>
    </source>
</evidence>
<feature type="transmembrane region" description="Helical" evidence="1">
    <location>
        <begin position="94"/>
        <end position="121"/>
    </location>
</feature>
<keyword evidence="1" id="KW-0812">Transmembrane</keyword>
<gene>
    <name evidence="2" type="ORF">IscW_ISCW001094</name>
</gene>
<dbReference type="VEuPathDB" id="VectorBase:ISCW001094"/>
<evidence type="ECO:0000313" key="3">
    <source>
        <dbReference type="EnsemblMetazoa" id="ISCW001094-PA"/>
    </source>
</evidence>
<keyword evidence="4" id="KW-1185">Reference proteome</keyword>
<evidence type="ECO:0000313" key="4">
    <source>
        <dbReference type="Proteomes" id="UP000001555"/>
    </source>
</evidence>
<sequence length="336" mass="36113">MASREKHQKGQTKSRIRRRWVACFALAIVQTIVGLGLLAVGAADIVVTLDEKCKDRTGASFLQASGVVCLVSGSFALAAYLPRRVRAHGQPNRVLVAVHVLLSFLVAIVSFNVVTCLATYTGDKSTALFAVILSKVVLTYTCHVLGGICAGVAVPDLCRGGTIVSTVDTLQRDYASTTKQAGFRRQCHGTSAAAAAAAAGPVQLPEARSHVQEAPGTGEKLTVVTLPEADVIYAVPEHSYVVRRPEGSYAAPPGNSRLAPFFPTYTRVAVDQDFLIHCQCFGAKEGPWVVKKCPLSVYKVYRQGHTGVCDVFVQARKAMPKRNCIRNIRVLKMGFV</sequence>
<dbReference type="EMBL" id="ABJB010097492">
    <property type="status" value="NOT_ANNOTATED_CDS"/>
    <property type="molecule type" value="Genomic_DNA"/>
</dbReference>
<keyword evidence="1" id="KW-0472">Membrane</keyword>
<reference evidence="2 4" key="1">
    <citation type="submission" date="2008-03" db="EMBL/GenBank/DDBJ databases">
        <title>Annotation of Ixodes scapularis.</title>
        <authorList>
            <consortium name="Ixodes scapularis Genome Project Consortium"/>
            <person name="Caler E."/>
            <person name="Hannick L.I."/>
            <person name="Bidwell S."/>
            <person name="Joardar V."/>
            <person name="Thiagarajan M."/>
            <person name="Amedeo P."/>
            <person name="Galinsky K.J."/>
            <person name="Schobel S."/>
            <person name="Inman J."/>
            <person name="Hostetler J."/>
            <person name="Miller J."/>
            <person name="Hammond M."/>
            <person name="Megy K."/>
            <person name="Lawson D."/>
            <person name="Kodira C."/>
            <person name="Sutton G."/>
            <person name="Meyer J."/>
            <person name="Hill C.A."/>
            <person name="Birren B."/>
            <person name="Nene V."/>
            <person name="Collins F."/>
            <person name="Alarcon-Chaidez F."/>
            <person name="Wikel S."/>
            <person name="Strausberg R."/>
        </authorList>
    </citation>
    <scope>NUCLEOTIDE SEQUENCE [LARGE SCALE GENOMIC DNA]</scope>
    <source>
        <strain evidence="4">Wikel</strain>
        <strain evidence="2">Wikel colony</strain>
    </source>
</reference>
<proteinExistence type="evidence at protein level"/>
<dbReference type="VEuPathDB" id="VectorBase:ISCI001094"/>
<dbReference type="VEuPathDB" id="VectorBase:ISCP_016808"/>
<organism>
    <name type="scientific">Ixodes scapularis</name>
    <name type="common">Black-legged tick</name>
    <name type="synonym">Deer tick</name>
    <dbReference type="NCBI Taxonomy" id="6945"/>
    <lineage>
        <taxon>Eukaryota</taxon>
        <taxon>Metazoa</taxon>
        <taxon>Ecdysozoa</taxon>
        <taxon>Arthropoda</taxon>
        <taxon>Chelicerata</taxon>
        <taxon>Arachnida</taxon>
        <taxon>Acari</taxon>
        <taxon>Parasitiformes</taxon>
        <taxon>Ixodida</taxon>
        <taxon>Ixodoidea</taxon>
        <taxon>Ixodidae</taxon>
        <taxon>Ixodinae</taxon>
        <taxon>Ixodes</taxon>
    </lineage>
</organism>
<evidence type="ECO:0007829" key="5">
    <source>
        <dbReference type="PeptideAtlas" id="B7P6X7"/>
    </source>
</evidence>
<keyword evidence="1" id="KW-1133">Transmembrane helix</keyword>
<dbReference type="EMBL" id="DS648544">
    <property type="protein sequence ID" value="EEC02349.1"/>
    <property type="molecule type" value="Genomic_DNA"/>
</dbReference>
<dbReference type="AlphaFoldDB" id="B7P6X7"/>
<name>B7P6X7_IXOSC</name>
<dbReference type="HOGENOM" id="CLU_827119_0_0_1"/>
<feature type="transmembrane region" description="Helical" evidence="1">
    <location>
        <begin position="127"/>
        <end position="154"/>
    </location>
</feature>
<dbReference type="PaxDb" id="6945-B7P6X7"/>
<protein>
    <submittedName>
        <fullName evidence="2 3">Uncharacterized protein</fullName>
    </submittedName>
</protein>
<dbReference type="InParanoid" id="B7P6X7"/>
<keyword evidence="5" id="KW-1267">Proteomics identification</keyword>
<dbReference type="Proteomes" id="UP000001555">
    <property type="component" value="Unassembled WGS sequence"/>
</dbReference>